<comment type="caution">
    <text evidence="2">The sequence shown here is derived from an EMBL/GenBank/DDBJ whole genome shotgun (WGS) entry which is preliminary data.</text>
</comment>
<proteinExistence type="predicted"/>
<dbReference type="EMBL" id="JAESIY010000003">
    <property type="protein sequence ID" value="MBL3656023.1"/>
    <property type="molecule type" value="Genomic_DNA"/>
</dbReference>
<keyword evidence="1" id="KW-1133">Transmembrane helix</keyword>
<gene>
    <name evidence="2" type="ORF">JL102_07775</name>
</gene>
<accession>A0A937F8K0</accession>
<keyword evidence="3" id="KW-1185">Reference proteome</keyword>
<reference evidence="2" key="1">
    <citation type="submission" date="2021-01" db="EMBL/GenBank/DDBJ databases">
        <title>Fulvivirga kasyanovii gen. nov., sp nov., a novel member of the phylum Bacteroidetes isolated from seawater in a mussel farm.</title>
        <authorList>
            <person name="Zhao L.-H."/>
            <person name="Wang Z.-J."/>
        </authorList>
    </citation>
    <scope>NUCLEOTIDE SEQUENCE</scope>
    <source>
        <strain evidence="2">2943</strain>
    </source>
</reference>
<sequence length="86" mass="9721">MLKTFVYIIFFIVFIKVTLSLKERGVEVFAKSLGGTGKNALAQHFILGLNDMVGEQFTIIFFLTITVSLGVKVIHIFYKGLKKHIK</sequence>
<evidence type="ECO:0000256" key="1">
    <source>
        <dbReference type="SAM" id="Phobius"/>
    </source>
</evidence>
<dbReference type="RefSeq" id="WP_202243732.1">
    <property type="nucleotide sequence ID" value="NZ_JAESIY010000003.1"/>
</dbReference>
<keyword evidence="1" id="KW-0472">Membrane</keyword>
<evidence type="ECO:0000313" key="2">
    <source>
        <dbReference type="EMBL" id="MBL3656023.1"/>
    </source>
</evidence>
<dbReference type="Proteomes" id="UP000659388">
    <property type="component" value="Unassembled WGS sequence"/>
</dbReference>
<protein>
    <submittedName>
        <fullName evidence="2">Uncharacterized protein</fullName>
    </submittedName>
</protein>
<organism evidence="2 3">
    <name type="scientific">Fulvivirga sediminis</name>
    <dbReference type="NCBI Taxonomy" id="2803949"/>
    <lineage>
        <taxon>Bacteria</taxon>
        <taxon>Pseudomonadati</taxon>
        <taxon>Bacteroidota</taxon>
        <taxon>Cytophagia</taxon>
        <taxon>Cytophagales</taxon>
        <taxon>Fulvivirgaceae</taxon>
        <taxon>Fulvivirga</taxon>
    </lineage>
</organism>
<dbReference type="AlphaFoldDB" id="A0A937F8K0"/>
<keyword evidence="1" id="KW-0812">Transmembrane</keyword>
<feature type="transmembrane region" description="Helical" evidence="1">
    <location>
        <begin position="57"/>
        <end position="78"/>
    </location>
</feature>
<name>A0A937F8K0_9BACT</name>
<evidence type="ECO:0000313" key="3">
    <source>
        <dbReference type="Proteomes" id="UP000659388"/>
    </source>
</evidence>